<evidence type="ECO:0000313" key="8">
    <source>
        <dbReference type="EMBL" id="PWS36589.1"/>
    </source>
</evidence>
<evidence type="ECO:0000259" key="5">
    <source>
        <dbReference type="Pfam" id="PF00460"/>
    </source>
</evidence>
<reference evidence="9" key="1">
    <citation type="submission" date="2018-05" db="EMBL/GenBank/DDBJ databases">
        <authorList>
            <person name="Du Z."/>
            <person name="Wang X."/>
        </authorList>
    </citation>
    <scope>NUCLEOTIDE SEQUENCE [LARGE SCALE GENOMIC DNA]</scope>
    <source>
        <strain evidence="9">CQN31</strain>
    </source>
</reference>
<dbReference type="InterPro" id="IPR037925">
    <property type="entry name" value="FlgE/F/G-like"/>
</dbReference>
<dbReference type="OrthoDB" id="9804559at2"/>
<dbReference type="GO" id="GO:0071978">
    <property type="term" value="P:bacterial-type flagellum-dependent swarming motility"/>
    <property type="evidence" value="ECO:0007669"/>
    <property type="project" value="TreeGrafter"/>
</dbReference>
<dbReference type="InterPro" id="IPR001444">
    <property type="entry name" value="Flag_bb_rod_N"/>
</dbReference>
<evidence type="ECO:0000259" key="7">
    <source>
        <dbReference type="Pfam" id="PF22692"/>
    </source>
</evidence>
<dbReference type="PROSITE" id="PS00588">
    <property type="entry name" value="FLAGELLA_BB_ROD"/>
    <property type="match status" value="1"/>
</dbReference>
<dbReference type="NCBIfam" id="TIGR03506">
    <property type="entry name" value="FlgEFG_subfam"/>
    <property type="match status" value="1"/>
</dbReference>
<dbReference type="Proteomes" id="UP000245765">
    <property type="component" value="Unassembled WGS sequence"/>
</dbReference>
<dbReference type="InterPro" id="IPR020013">
    <property type="entry name" value="Flagellar_FlgE/F/G"/>
</dbReference>
<proteinExistence type="inferred from homology"/>
<dbReference type="InterPro" id="IPR019776">
    <property type="entry name" value="Flagellar_basal_body_rod_CS"/>
</dbReference>
<gene>
    <name evidence="8" type="ORF">DFH01_15715</name>
</gene>
<feature type="domain" description="Flagellar hook protein FlgE/F/G-like D1" evidence="7">
    <location>
        <begin position="92"/>
        <end position="152"/>
    </location>
</feature>
<keyword evidence="3 4" id="KW-0975">Bacterial flagellum</keyword>
<keyword evidence="9" id="KW-1185">Reference proteome</keyword>
<comment type="subcellular location">
    <subcellularLocation>
        <location evidence="1 4">Bacterial flagellum basal body</location>
    </subcellularLocation>
</comment>
<protein>
    <submittedName>
        <fullName evidence="8">Flagellar biosynthesis protein FlgF</fullName>
    </submittedName>
</protein>
<sequence>MDSPGYIVLSRLIAAQRATAVTANNMANADTPGYRAHRPLFGAVLERQLWADAPRGGRDLAFAQDRATWRDATPAPLTRTGNPLDLALSDQEAFLAVETPRGERYTRAGRFTLDGQGRVVDAEGNQVLAAGGQPLRLEPNTSRIDIRGDGAVLTENGPAGQLRIVRFADLQRLTAEGDRNFAAPEDMPPEPVAAPGVVQGAVEGSNVRPVLEMTRLTDDMRHFQFVAQMAEREGERLGSAVERILRRR</sequence>
<dbReference type="InterPro" id="IPR010930">
    <property type="entry name" value="Flg_bb/hook_C_dom"/>
</dbReference>
<dbReference type="PANTHER" id="PTHR30435">
    <property type="entry name" value="FLAGELLAR PROTEIN"/>
    <property type="match status" value="1"/>
</dbReference>
<dbReference type="GO" id="GO:0009425">
    <property type="term" value="C:bacterial-type flagellum basal body"/>
    <property type="evidence" value="ECO:0007669"/>
    <property type="project" value="UniProtKB-SubCell"/>
</dbReference>
<dbReference type="AlphaFoldDB" id="A0A317FF59"/>
<dbReference type="RefSeq" id="WP_109871382.1">
    <property type="nucleotide sequence ID" value="NZ_QGNA01000003.1"/>
</dbReference>
<feature type="domain" description="Flagellar basal-body/hook protein C-terminal" evidence="6">
    <location>
        <begin position="198"/>
        <end position="240"/>
    </location>
</feature>
<evidence type="ECO:0000256" key="1">
    <source>
        <dbReference type="ARBA" id="ARBA00004117"/>
    </source>
</evidence>
<evidence type="ECO:0000256" key="3">
    <source>
        <dbReference type="ARBA" id="ARBA00023143"/>
    </source>
</evidence>
<dbReference type="EMBL" id="QGNA01000003">
    <property type="protein sequence ID" value="PWS36589.1"/>
    <property type="molecule type" value="Genomic_DNA"/>
</dbReference>
<name>A0A317FF59_9PROT</name>
<dbReference type="SUPFAM" id="SSF117143">
    <property type="entry name" value="Flagellar hook protein flgE"/>
    <property type="match status" value="1"/>
</dbReference>
<evidence type="ECO:0000313" key="9">
    <source>
        <dbReference type="Proteomes" id="UP000245765"/>
    </source>
</evidence>
<dbReference type="InterPro" id="IPR053967">
    <property type="entry name" value="LlgE_F_G-like_D1"/>
</dbReference>
<dbReference type="Pfam" id="PF00460">
    <property type="entry name" value="Flg_bb_rod"/>
    <property type="match status" value="1"/>
</dbReference>
<keyword evidence="8" id="KW-0966">Cell projection</keyword>
<comment type="similarity">
    <text evidence="2 4">Belongs to the flagella basal body rod proteins family.</text>
</comment>
<feature type="domain" description="Flagellar basal body rod protein N-terminal" evidence="5">
    <location>
        <begin position="9"/>
        <end position="35"/>
    </location>
</feature>
<dbReference type="Pfam" id="PF06429">
    <property type="entry name" value="Flg_bbr_C"/>
    <property type="match status" value="1"/>
</dbReference>
<dbReference type="Pfam" id="PF22692">
    <property type="entry name" value="LlgE_F_G_D1"/>
    <property type="match status" value="1"/>
</dbReference>
<evidence type="ECO:0000256" key="2">
    <source>
        <dbReference type="ARBA" id="ARBA00009677"/>
    </source>
</evidence>
<evidence type="ECO:0000259" key="6">
    <source>
        <dbReference type="Pfam" id="PF06429"/>
    </source>
</evidence>
<comment type="caution">
    <text evidence="8">The sequence shown here is derived from an EMBL/GenBank/DDBJ whole genome shotgun (WGS) entry which is preliminary data.</text>
</comment>
<dbReference type="PANTHER" id="PTHR30435:SF19">
    <property type="entry name" value="FLAGELLAR BASAL-BODY ROD PROTEIN FLGG"/>
    <property type="match status" value="1"/>
</dbReference>
<accession>A0A317FF59</accession>
<organism evidence="8 9">
    <name type="scientific">Falsiroseomonas bella</name>
    <dbReference type="NCBI Taxonomy" id="2184016"/>
    <lineage>
        <taxon>Bacteria</taxon>
        <taxon>Pseudomonadati</taxon>
        <taxon>Pseudomonadota</taxon>
        <taxon>Alphaproteobacteria</taxon>
        <taxon>Acetobacterales</taxon>
        <taxon>Roseomonadaceae</taxon>
        <taxon>Falsiroseomonas</taxon>
    </lineage>
</organism>
<evidence type="ECO:0000256" key="4">
    <source>
        <dbReference type="RuleBase" id="RU362116"/>
    </source>
</evidence>
<keyword evidence="8" id="KW-0282">Flagellum</keyword>
<keyword evidence="8" id="KW-0969">Cilium</keyword>